<organism evidence="1 2">
    <name type="scientific">Xenorhabdus doucetiae</name>
    <dbReference type="NCBI Taxonomy" id="351671"/>
    <lineage>
        <taxon>Bacteria</taxon>
        <taxon>Pseudomonadati</taxon>
        <taxon>Pseudomonadota</taxon>
        <taxon>Gammaproteobacteria</taxon>
        <taxon>Enterobacterales</taxon>
        <taxon>Morganellaceae</taxon>
        <taxon>Xenorhabdus</taxon>
    </lineage>
</organism>
<dbReference type="RefSeq" id="WP_045972916.1">
    <property type="nucleotide sequence ID" value="NZ_CAWMED010000001.1"/>
</dbReference>
<dbReference type="Proteomes" id="UP000032721">
    <property type="component" value="Chromosome"/>
</dbReference>
<dbReference type="AlphaFoldDB" id="A0A068QZP7"/>
<evidence type="ECO:0008006" key="3">
    <source>
        <dbReference type="Google" id="ProtNLM"/>
    </source>
</evidence>
<proteinExistence type="predicted"/>
<gene>
    <name evidence="1" type="ORF">XDD1_3595</name>
</gene>
<reference evidence="1 2" key="1">
    <citation type="submission" date="2013-07" db="EMBL/GenBank/DDBJ databases">
        <authorList>
            <person name="Genoscope - CEA"/>
        </authorList>
    </citation>
    <scope>NUCLEOTIDE SEQUENCE [LARGE SCALE GENOMIC DNA]</scope>
    <source>
        <strain evidence="2">FRM16 / DSM 17909</strain>
    </source>
</reference>
<sequence length="89" mass="10241">MDVFSDFPDPRCQGKVEHLFIDILVIAVCASWTDIEQCGQRKKGLAAFISSEKREIIAIDSQSSRHSFDKKIEQSRLHGEYPDMHHPRL</sequence>
<evidence type="ECO:0000313" key="2">
    <source>
        <dbReference type="Proteomes" id="UP000032721"/>
    </source>
</evidence>
<accession>A0A068QZP7</accession>
<dbReference type="HOGENOM" id="CLU_2453936_0_0_6"/>
<evidence type="ECO:0000313" key="1">
    <source>
        <dbReference type="EMBL" id="CDG19285.1"/>
    </source>
</evidence>
<name>A0A068QZP7_9GAMM</name>
<dbReference type="OrthoDB" id="8001376at2"/>
<dbReference type="KEGG" id="xdo:XDD1_3595"/>
<dbReference type="EMBL" id="FO704550">
    <property type="protein sequence ID" value="CDG19285.1"/>
    <property type="molecule type" value="Genomic_DNA"/>
</dbReference>
<protein>
    <recommendedName>
        <fullName evidence="3">H repeat-associated protein N-terminal domain-containing protein</fullName>
    </recommendedName>
</protein>